<protein>
    <submittedName>
        <fullName evidence="1">Uncharacterized protein</fullName>
    </submittedName>
</protein>
<dbReference type="AlphaFoldDB" id="B6H1V3"/>
<evidence type="ECO:0000313" key="2">
    <source>
        <dbReference type="Proteomes" id="UP000000724"/>
    </source>
</evidence>
<dbReference type="OrthoDB" id="10549209at2759"/>
<dbReference type="VEuPathDB" id="FungiDB:PCH_Pc13g03160"/>
<dbReference type="EMBL" id="AM920428">
    <property type="protein sequence ID" value="CAP91385.1"/>
    <property type="molecule type" value="Genomic_DNA"/>
</dbReference>
<accession>B6H1V3</accession>
<sequence>MGPKIEPGKTAIYGDVAVDHRIREIGTQRQKNESMDRASMYVLRTDPLILSFLSHGRVTFNIHTSGATPQRLVSVIKPIDLTLAPFSVFVIVRRCRVVVRAMLAAVIELSLPYALELGIRVSWGAFFGDSGFDSGTRHVIKVFSRVSFHGPHPGWVHNKRQTLVGEWDTISDHFDSLELNRADGDQSVLMHQDHSPDWLRTHPNAHPVLSDPSEITQPALAGKCGVNDPSTCLLPDMVVTPARRLSHSLSAV</sequence>
<name>B6H1V3_PENRW</name>
<gene>
    <name evidence="1" type="ORF">Pc13g03160</name>
    <name evidence="1" type="ORF">PCH_Pc13g03160</name>
</gene>
<proteinExistence type="predicted"/>
<reference evidence="1 2" key="1">
    <citation type="journal article" date="2008" name="Nat. Biotechnol.">
        <title>Genome sequencing and analysis of the filamentous fungus Penicillium chrysogenum.</title>
        <authorList>
            <person name="van den Berg M.A."/>
            <person name="Albang R."/>
            <person name="Albermann K."/>
            <person name="Badger J.H."/>
            <person name="Daran J.-M."/>
            <person name="Driessen A.J.M."/>
            <person name="Garcia-Estrada C."/>
            <person name="Fedorova N.D."/>
            <person name="Harris D.M."/>
            <person name="Heijne W.H.M."/>
            <person name="Joardar V.S."/>
            <person name="Kiel J.A.K.W."/>
            <person name="Kovalchuk A."/>
            <person name="Martin J.F."/>
            <person name="Nierman W.C."/>
            <person name="Nijland J.G."/>
            <person name="Pronk J.T."/>
            <person name="Roubos J.A."/>
            <person name="van der Klei I.J."/>
            <person name="van Peij N.N.M.E."/>
            <person name="Veenhuis M."/>
            <person name="von Doehren H."/>
            <person name="Wagner C."/>
            <person name="Wortman J.R."/>
            <person name="Bovenberg R.A.L."/>
        </authorList>
    </citation>
    <scope>NUCLEOTIDE SEQUENCE [LARGE SCALE GENOMIC DNA]</scope>
    <source>
        <strain evidence="2">ATCC 28089 / DSM 1075 / NRRL 1951 / Wisconsin 54-1255</strain>
    </source>
</reference>
<keyword evidence="2" id="KW-1185">Reference proteome</keyword>
<dbReference type="HOGENOM" id="CLU_1103105_0_0_1"/>
<organism evidence="1 2">
    <name type="scientific">Penicillium rubens (strain ATCC 28089 / DSM 1075 / NRRL 1951 / Wisconsin 54-1255)</name>
    <name type="common">Penicillium chrysogenum</name>
    <dbReference type="NCBI Taxonomy" id="500485"/>
    <lineage>
        <taxon>Eukaryota</taxon>
        <taxon>Fungi</taxon>
        <taxon>Dikarya</taxon>
        <taxon>Ascomycota</taxon>
        <taxon>Pezizomycotina</taxon>
        <taxon>Eurotiomycetes</taxon>
        <taxon>Eurotiomycetidae</taxon>
        <taxon>Eurotiales</taxon>
        <taxon>Aspergillaceae</taxon>
        <taxon>Penicillium</taxon>
        <taxon>Penicillium chrysogenum species complex</taxon>
    </lineage>
</organism>
<evidence type="ECO:0000313" key="1">
    <source>
        <dbReference type="EMBL" id="CAP91385.1"/>
    </source>
</evidence>
<dbReference type="Proteomes" id="UP000000724">
    <property type="component" value="Contig Pc00c13"/>
</dbReference>